<evidence type="ECO:0000256" key="2">
    <source>
        <dbReference type="ARBA" id="ARBA00004370"/>
    </source>
</evidence>
<keyword evidence="11 14" id="KW-0503">Monooxygenase</keyword>
<dbReference type="SUPFAM" id="SSF48264">
    <property type="entry name" value="Cytochrome P450"/>
    <property type="match status" value="1"/>
</dbReference>
<evidence type="ECO:0000256" key="1">
    <source>
        <dbReference type="ARBA" id="ARBA00001971"/>
    </source>
</evidence>
<dbReference type="Gene3D" id="1.10.630.10">
    <property type="entry name" value="Cytochrome P450"/>
    <property type="match status" value="1"/>
</dbReference>
<dbReference type="AlphaFoldDB" id="A0A4Y9XTJ2"/>
<feature type="binding site" description="axial binding residue" evidence="13">
    <location>
        <position position="126"/>
    </location>
    <ligand>
        <name>heme</name>
        <dbReference type="ChEBI" id="CHEBI:30413"/>
    </ligand>
    <ligandPart>
        <name>Fe</name>
        <dbReference type="ChEBI" id="CHEBI:18248"/>
    </ligandPart>
</feature>
<dbReference type="PRINTS" id="PR00385">
    <property type="entry name" value="P450"/>
</dbReference>
<dbReference type="GO" id="GO:0005506">
    <property type="term" value="F:iron ion binding"/>
    <property type="evidence" value="ECO:0007669"/>
    <property type="project" value="InterPro"/>
</dbReference>
<keyword evidence="7 13" id="KW-0479">Metal-binding</keyword>
<accession>A0A4Y9XTJ2</accession>
<evidence type="ECO:0000256" key="4">
    <source>
        <dbReference type="ARBA" id="ARBA00010617"/>
    </source>
</evidence>
<dbReference type="InterPro" id="IPR001128">
    <property type="entry name" value="Cyt_P450"/>
</dbReference>
<evidence type="ECO:0000256" key="13">
    <source>
        <dbReference type="PIRSR" id="PIRSR602401-1"/>
    </source>
</evidence>
<keyword evidence="10 13" id="KW-0408">Iron</keyword>
<dbReference type="GO" id="GO:0020037">
    <property type="term" value="F:heme binding"/>
    <property type="evidence" value="ECO:0007669"/>
    <property type="project" value="InterPro"/>
</dbReference>
<keyword evidence="8" id="KW-1133">Transmembrane helix</keyword>
<comment type="pathway">
    <text evidence="3">Secondary metabolite biosynthesis.</text>
</comment>
<comment type="subcellular location">
    <subcellularLocation>
        <location evidence="2">Membrane</location>
    </subcellularLocation>
</comment>
<keyword evidence="5 13" id="KW-0349">Heme</keyword>
<dbReference type="InterPro" id="IPR002401">
    <property type="entry name" value="Cyt_P450_E_grp-I"/>
</dbReference>
<keyword evidence="6" id="KW-0812">Transmembrane</keyword>
<organism evidence="15 16">
    <name type="scientific">Dentipellis fragilis</name>
    <dbReference type="NCBI Taxonomy" id="205917"/>
    <lineage>
        <taxon>Eukaryota</taxon>
        <taxon>Fungi</taxon>
        <taxon>Dikarya</taxon>
        <taxon>Basidiomycota</taxon>
        <taxon>Agaricomycotina</taxon>
        <taxon>Agaricomycetes</taxon>
        <taxon>Russulales</taxon>
        <taxon>Hericiaceae</taxon>
        <taxon>Dentipellis</taxon>
    </lineage>
</organism>
<evidence type="ECO:0008006" key="17">
    <source>
        <dbReference type="Google" id="ProtNLM"/>
    </source>
</evidence>
<evidence type="ECO:0000256" key="10">
    <source>
        <dbReference type="ARBA" id="ARBA00023004"/>
    </source>
</evidence>
<keyword evidence="16" id="KW-1185">Reference proteome</keyword>
<proteinExistence type="inferred from homology"/>
<comment type="caution">
    <text evidence="15">The sequence shown here is derived from an EMBL/GenBank/DDBJ whole genome shotgun (WGS) entry which is preliminary data.</text>
</comment>
<dbReference type="Pfam" id="PF00067">
    <property type="entry name" value="p450"/>
    <property type="match status" value="1"/>
</dbReference>
<dbReference type="STRING" id="205917.A0A4Y9XTJ2"/>
<comment type="similarity">
    <text evidence="4 14">Belongs to the cytochrome P450 family.</text>
</comment>
<evidence type="ECO:0000256" key="7">
    <source>
        <dbReference type="ARBA" id="ARBA00022723"/>
    </source>
</evidence>
<evidence type="ECO:0000256" key="14">
    <source>
        <dbReference type="RuleBase" id="RU000461"/>
    </source>
</evidence>
<protein>
    <recommendedName>
        <fullName evidence="17">Cytochrome P450</fullName>
    </recommendedName>
</protein>
<comment type="cofactor">
    <cofactor evidence="1 13">
        <name>heme</name>
        <dbReference type="ChEBI" id="CHEBI:30413"/>
    </cofactor>
</comment>
<evidence type="ECO:0000256" key="6">
    <source>
        <dbReference type="ARBA" id="ARBA00022692"/>
    </source>
</evidence>
<evidence type="ECO:0000313" key="16">
    <source>
        <dbReference type="Proteomes" id="UP000298327"/>
    </source>
</evidence>
<keyword evidence="12" id="KW-0472">Membrane</keyword>
<dbReference type="GO" id="GO:0004497">
    <property type="term" value="F:monooxygenase activity"/>
    <property type="evidence" value="ECO:0007669"/>
    <property type="project" value="UniProtKB-KW"/>
</dbReference>
<dbReference type="PROSITE" id="PS00086">
    <property type="entry name" value="CYTOCHROME_P450"/>
    <property type="match status" value="1"/>
</dbReference>
<sequence length="237" mass="26837">MVAYPDVQRRAQKELDTVIGHSRTPTFAEFDHLPYIQAIVKESIRWRTILPYGIPHCASQDDWYDGMFIPKGTICIANLHAMNHDPRVFGSDTAQFNPDRYLDATGTMKATSSDDHYTFGFGRRICVGRHVANNTLFINAAVLLWAANITRAKDDVGPLDVEGFVDSGMVMYVILSLLEGHTIKMNIRQPSYSIWLRDRAEIYGGIADTVTGERTPFAVRQHIENSMLLRIRLQVVH</sequence>
<name>A0A4Y9XTJ2_9AGAM</name>
<dbReference type="PRINTS" id="PR00463">
    <property type="entry name" value="EP450I"/>
</dbReference>
<dbReference type="InterPro" id="IPR036396">
    <property type="entry name" value="Cyt_P450_sf"/>
</dbReference>
<gene>
    <name evidence="15" type="ORF">EVG20_g10268</name>
</gene>
<dbReference type="GO" id="GO:0016705">
    <property type="term" value="F:oxidoreductase activity, acting on paired donors, with incorporation or reduction of molecular oxygen"/>
    <property type="evidence" value="ECO:0007669"/>
    <property type="project" value="InterPro"/>
</dbReference>
<dbReference type="GO" id="GO:0016020">
    <property type="term" value="C:membrane"/>
    <property type="evidence" value="ECO:0007669"/>
    <property type="project" value="UniProtKB-SubCell"/>
</dbReference>
<dbReference type="InterPro" id="IPR050364">
    <property type="entry name" value="Cytochrome_P450_fung"/>
</dbReference>
<evidence type="ECO:0000256" key="5">
    <source>
        <dbReference type="ARBA" id="ARBA00022617"/>
    </source>
</evidence>
<dbReference type="EMBL" id="SEOQ01001203">
    <property type="protein sequence ID" value="TFY53092.1"/>
    <property type="molecule type" value="Genomic_DNA"/>
</dbReference>
<reference evidence="15 16" key="1">
    <citation type="submission" date="2019-02" db="EMBL/GenBank/DDBJ databases">
        <title>Genome sequencing of the rare red list fungi Dentipellis fragilis.</title>
        <authorList>
            <person name="Buettner E."/>
            <person name="Kellner H."/>
        </authorList>
    </citation>
    <scope>NUCLEOTIDE SEQUENCE [LARGE SCALE GENOMIC DNA]</scope>
    <source>
        <strain evidence="15 16">DSM 105465</strain>
    </source>
</reference>
<dbReference type="PANTHER" id="PTHR46300:SF2">
    <property type="entry name" value="CYTOCHROME P450 MONOOXYGENASE ALNH-RELATED"/>
    <property type="match status" value="1"/>
</dbReference>
<evidence type="ECO:0000256" key="8">
    <source>
        <dbReference type="ARBA" id="ARBA00022989"/>
    </source>
</evidence>
<dbReference type="Proteomes" id="UP000298327">
    <property type="component" value="Unassembled WGS sequence"/>
</dbReference>
<keyword evidence="9 14" id="KW-0560">Oxidoreductase</keyword>
<evidence type="ECO:0000256" key="12">
    <source>
        <dbReference type="ARBA" id="ARBA00023136"/>
    </source>
</evidence>
<evidence type="ECO:0000256" key="3">
    <source>
        <dbReference type="ARBA" id="ARBA00005179"/>
    </source>
</evidence>
<evidence type="ECO:0000313" key="15">
    <source>
        <dbReference type="EMBL" id="TFY53092.1"/>
    </source>
</evidence>
<dbReference type="InterPro" id="IPR017972">
    <property type="entry name" value="Cyt_P450_CS"/>
</dbReference>
<dbReference type="PANTHER" id="PTHR46300">
    <property type="entry name" value="P450, PUTATIVE (EUROFUNG)-RELATED-RELATED"/>
    <property type="match status" value="1"/>
</dbReference>
<evidence type="ECO:0000256" key="9">
    <source>
        <dbReference type="ARBA" id="ARBA00023002"/>
    </source>
</evidence>
<dbReference type="OrthoDB" id="2789670at2759"/>
<evidence type="ECO:0000256" key="11">
    <source>
        <dbReference type="ARBA" id="ARBA00023033"/>
    </source>
</evidence>